<dbReference type="EnsemblProtists" id="EKX46895">
    <property type="protein sequence ID" value="EKX46895"/>
    <property type="gene ID" value="GUITHDRAFT_152241"/>
</dbReference>
<dbReference type="HOGENOM" id="CLU_2473721_0_0_1"/>
<gene>
    <name evidence="2" type="ORF">GUITHDRAFT_152241</name>
</gene>
<dbReference type="KEGG" id="gtt:GUITHDRAFT_152241"/>
<feature type="signal peptide" evidence="1">
    <location>
        <begin position="1"/>
        <end position="21"/>
    </location>
</feature>
<name>L1JFM1_GUITC</name>
<reference evidence="4" key="2">
    <citation type="submission" date="2012-11" db="EMBL/GenBank/DDBJ databases">
        <authorList>
            <person name="Kuo A."/>
            <person name="Curtis B.A."/>
            <person name="Tanifuji G."/>
            <person name="Burki F."/>
            <person name="Gruber A."/>
            <person name="Irimia M."/>
            <person name="Maruyama S."/>
            <person name="Arias M.C."/>
            <person name="Ball S.G."/>
            <person name="Gile G.H."/>
            <person name="Hirakawa Y."/>
            <person name="Hopkins J.F."/>
            <person name="Rensing S.A."/>
            <person name="Schmutz J."/>
            <person name="Symeonidi A."/>
            <person name="Elias M."/>
            <person name="Eveleigh R.J."/>
            <person name="Herman E.K."/>
            <person name="Klute M.J."/>
            <person name="Nakayama T."/>
            <person name="Obornik M."/>
            <person name="Reyes-Prieto A."/>
            <person name="Armbrust E.V."/>
            <person name="Aves S.J."/>
            <person name="Beiko R.G."/>
            <person name="Coutinho P."/>
            <person name="Dacks J.B."/>
            <person name="Durnford D.G."/>
            <person name="Fast N.M."/>
            <person name="Green B.R."/>
            <person name="Grisdale C."/>
            <person name="Hempe F."/>
            <person name="Henrissat B."/>
            <person name="Hoppner M.P."/>
            <person name="Ishida K.-I."/>
            <person name="Kim E."/>
            <person name="Koreny L."/>
            <person name="Kroth P.G."/>
            <person name="Liu Y."/>
            <person name="Malik S.-B."/>
            <person name="Maier U.G."/>
            <person name="McRose D."/>
            <person name="Mock T."/>
            <person name="Neilson J.A."/>
            <person name="Onodera N.T."/>
            <person name="Poole A.M."/>
            <person name="Pritham E.J."/>
            <person name="Richards T.A."/>
            <person name="Rocap G."/>
            <person name="Roy S.W."/>
            <person name="Sarai C."/>
            <person name="Schaack S."/>
            <person name="Shirato S."/>
            <person name="Slamovits C.H."/>
            <person name="Spencer D.F."/>
            <person name="Suzuki S."/>
            <person name="Worden A.Z."/>
            <person name="Zauner S."/>
            <person name="Barry K."/>
            <person name="Bell C."/>
            <person name="Bharti A.K."/>
            <person name="Crow J.A."/>
            <person name="Grimwood J."/>
            <person name="Kramer R."/>
            <person name="Lindquist E."/>
            <person name="Lucas S."/>
            <person name="Salamov A."/>
            <person name="McFadden G.I."/>
            <person name="Lane C.E."/>
            <person name="Keeling P.J."/>
            <person name="Gray M.W."/>
            <person name="Grigoriev I.V."/>
            <person name="Archibald J.M."/>
        </authorList>
    </citation>
    <scope>NUCLEOTIDE SEQUENCE</scope>
    <source>
        <strain evidence="4">CCMP2712</strain>
    </source>
</reference>
<keyword evidence="4" id="KW-1185">Reference proteome</keyword>
<dbReference type="RefSeq" id="XP_005833875.1">
    <property type="nucleotide sequence ID" value="XM_005833818.1"/>
</dbReference>
<dbReference type="GeneID" id="17303645"/>
<protein>
    <submittedName>
        <fullName evidence="2 3">Uncharacterized protein</fullName>
    </submittedName>
</protein>
<feature type="chain" id="PRO_5008771252" evidence="1">
    <location>
        <begin position="22"/>
        <end position="88"/>
    </location>
</feature>
<sequence>MVGLRAVAAIMLLAVIGMVAAALSRSFHPAALDFDPVNRGVYGPWRPMIRRDPSQGFIRHHVLGSQMSEQGQAMAKKSLTAAYGHQKF</sequence>
<evidence type="ECO:0000313" key="2">
    <source>
        <dbReference type="EMBL" id="EKX46895.1"/>
    </source>
</evidence>
<reference evidence="2 4" key="1">
    <citation type="journal article" date="2012" name="Nature">
        <title>Algal genomes reveal evolutionary mosaicism and the fate of nucleomorphs.</title>
        <authorList>
            <consortium name="DOE Joint Genome Institute"/>
            <person name="Curtis B.A."/>
            <person name="Tanifuji G."/>
            <person name="Burki F."/>
            <person name="Gruber A."/>
            <person name="Irimia M."/>
            <person name="Maruyama S."/>
            <person name="Arias M.C."/>
            <person name="Ball S.G."/>
            <person name="Gile G.H."/>
            <person name="Hirakawa Y."/>
            <person name="Hopkins J.F."/>
            <person name="Kuo A."/>
            <person name="Rensing S.A."/>
            <person name="Schmutz J."/>
            <person name="Symeonidi A."/>
            <person name="Elias M."/>
            <person name="Eveleigh R.J."/>
            <person name="Herman E.K."/>
            <person name="Klute M.J."/>
            <person name="Nakayama T."/>
            <person name="Obornik M."/>
            <person name="Reyes-Prieto A."/>
            <person name="Armbrust E.V."/>
            <person name="Aves S.J."/>
            <person name="Beiko R.G."/>
            <person name="Coutinho P."/>
            <person name="Dacks J.B."/>
            <person name="Durnford D.G."/>
            <person name="Fast N.M."/>
            <person name="Green B.R."/>
            <person name="Grisdale C.J."/>
            <person name="Hempel F."/>
            <person name="Henrissat B."/>
            <person name="Hoppner M.P."/>
            <person name="Ishida K."/>
            <person name="Kim E."/>
            <person name="Koreny L."/>
            <person name="Kroth P.G."/>
            <person name="Liu Y."/>
            <person name="Malik S.B."/>
            <person name="Maier U.G."/>
            <person name="McRose D."/>
            <person name="Mock T."/>
            <person name="Neilson J.A."/>
            <person name="Onodera N.T."/>
            <person name="Poole A.M."/>
            <person name="Pritham E.J."/>
            <person name="Richards T.A."/>
            <person name="Rocap G."/>
            <person name="Roy S.W."/>
            <person name="Sarai C."/>
            <person name="Schaack S."/>
            <person name="Shirato S."/>
            <person name="Slamovits C.H."/>
            <person name="Spencer D.F."/>
            <person name="Suzuki S."/>
            <person name="Worden A.Z."/>
            <person name="Zauner S."/>
            <person name="Barry K."/>
            <person name="Bell C."/>
            <person name="Bharti A.K."/>
            <person name="Crow J.A."/>
            <person name="Grimwood J."/>
            <person name="Kramer R."/>
            <person name="Lindquist E."/>
            <person name="Lucas S."/>
            <person name="Salamov A."/>
            <person name="McFadden G.I."/>
            <person name="Lane C.E."/>
            <person name="Keeling P.J."/>
            <person name="Gray M.W."/>
            <person name="Grigoriev I.V."/>
            <person name="Archibald J.M."/>
        </authorList>
    </citation>
    <scope>NUCLEOTIDE SEQUENCE</scope>
    <source>
        <strain evidence="2 4">CCMP2712</strain>
    </source>
</reference>
<keyword evidence="1" id="KW-0732">Signal</keyword>
<reference evidence="3" key="3">
    <citation type="submission" date="2015-06" db="UniProtKB">
        <authorList>
            <consortium name="EnsemblProtists"/>
        </authorList>
    </citation>
    <scope>IDENTIFICATION</scope>
</reference>
<dbReference type="EMBL" id="JH992992">
    <property type="protein sequence ID" value="EKX46895.1"/>
    <property type="molecule type" value="Genomic_DNA"/>
</dbReference>
<evidence type="ECO:0000313" key="3">
    <source>
        <dbReference type="EnsemblProtists" id="EKX46895"/>
    </source>
</evidence>
<organism evidence="2">
    <name type="scientific">Guillardia theta (strain CCMP2712)</name>
    <name type="common">Cryptophyte</name>
    <dbReference type="NCBI Taxonomy" id="905079"/>
    <lineage>
        <taxon>Eukaryota</taxon>
        <taxon>Cryptophyceae</taxon>
        <taxon>Pyrenomonadales</taxon>
        <taxon>Geminigeraceae</taxon>
        <taxon>Guillardia</taxon>
    </lineage>
</organism>
<accession>L1JFM1</accession>
<evidence type="ECO:0000256" key="1">
    <source>
        <dbReference type="SAM" id="SignalP"/>
    </source>
</evidence>
<proteinExistence type="predicted"/>
<dbReference type="PaxDb" id="55529-EKX46895"/>
<dbReference type="Proteomes" id="UP000011087">
    <property type="component" value="Unassembled WGS sequence"/>
</dbReference>
<evidence type="ECO:0000313" key="4">
    <source>
        <dbReference type="Proteomes" id="UP000011087"/>
    </source>
</evidence>
<dbReference type="AlphaFoldDB" id="L1JFM1"/>